<dbReference type="AlphaFoldDB" id="A0A183F0F8"/>
<keyword evidence="3" id="KW-1185">Reference proteome</keyword>
<sequence length="97" mass="10760">MLLQVASFAVDVSQDVDVVNLTRQYLCNAEFGFFGVTVPTRVQTARLNGLLVTVPTIFNAFQPIPSADDFDFFILLLRSFLINCAMAAIFISLSLCY</sequence>
<protein>
    <submittedName>
        <fullName evidence="4">Transmembrane protein</fullName>
    </submittedName>
</protein>
<reference evidence="2 3" key="2">
    <citation type="submission" date="2018-11" db="EMBL/GenBank/DDBJ databases">
        <authorList>
            <consortium name="Pathogen Informatics"/>
        </authorList>
    </citation>
    <scope>NUCLEOTIDE SEQUENCE [LARGE SCALE GENOMIC DNA]</scope>
</reference>
<keyword evidence="1" id="KW-1133">Transmembrane helix</keyword>
<dbReference type="EMBL" id="UYRT01113168">
    <property type="protein sequence ID" value="VDN48471.1"/>
    <property type="molecule type" value="Genomic_DNA"/>
</dbReference>
<reference evidence="4" key="1">
    <citation type="submission" date="2016-06" db="UniProtKB">
        <authorList>
            <consortium name="WormBaseParasite"/>
        </authorList>
    </citation>
    <scope>IDENTIFICATION</scope>
</reference>
<keyword evidence="1" id="KW-0472">Membrane</keyword>
<dbReference type="Proteomes" id="UP000271098">
    <property type="component" value="Unassembled WGS sequence"/>
</dbReference>
<accession>A0A183F0F8</accession>
<evidence type="ECO:0000256" key="1">
    <source>
        <dbReference type="SAM" id="Phobius"/>
    </source>
</evidence>
<evidence type="ECO:0000313" key="4">
    <source>
        <dbReference type="WBParaSite" id="GPUH_0002672901-mRNA-1"/>
    </source>
</evidence>
<proteinExistence type="predicted"/>
<evidence type="ECO:0000313" key="2">
    <source>
        <dbReference type="EMBL" id="VDN48471.1"/>
    </source>
</evidence>
<gene>
    <name evidence="2" type="ORF">GPUH_LOCUS26699</name>
</gene>
<dbReference type="WBParaSite" id="GPUH_0002672901-mRNA-1">
    <property type="protein sequence ID" value="GPUH_0002672901-mRNA-1"/>
    <property type="gene ID" value="GPUH_0002672901"/>
</dbReference>
<name>A0A183F0F8_9BILA</name>
<evidence type="ECO:0000313" key="3">
    <source>
        <dbReference type="Proteomes" id="UP000271098"/>
    </source>
</evidence>
<keyword evidence="1" id="KW-0812">Transmembrane</keyword>
<organism evidence="4">
    <name type="scientific">Gongylonema pulchrum</name>
    <dbReference type="NCBI Taxonomy" id="637853"/>
    <lineage>
        <taxon>Eukaryota</taxon>
        <taxon>Metazoa</taxon>
        <taxon>Ecdysozoa</taxon>
        <taxon>Nematoda</taxon>
        <taxon>Chromadorea</taxon>
        <taxon>Rhabditida</taxon>
        <taxon>Spirurina</taxon>
        <taxon>Spiruromorpha</taxon>
        <taxon>Spiruroidea</taxon>
        <taxon>Gongylonematidae</taxon>
        <taxon>Gongylonema</taxon>
    </lineage>
</organism>
<feature type="transmembrane region" description="Helical" evidence="1">
    <location>
        <begin position="72"/>
        <end position="96"/>
    </location>
</feature>